<dbReference type="Proteomes" id="UP000324800">
    <property type="component" value="Unassembled WGS sequence"/>
</dbReference>
<comment type="caution">
    <text evidence="1">The sequence shown here is derived from an EMBL/GenBank/DDBJ whole genome shotgun (WGS) entry which is preliminary data.</text>
</comment>
<gene>
    <name evidence="1" type="ORF">EZS28_056344</name>
</gene>
<evidence type="ECO:0000313" key="1">
    <source>
        <dbReference type="EMBL" id="KAA6310260.1"/>
    </source>
</evidence>
<protein>
    <submittedName>
        <fullName evidence="1">Uncharacterized protein</fullName>
    </submittedName>
</protein>
<evidence type="ECO:0000313" key="2">
    <source>
        <dbReference type="Proteomes" id="UP000324800"/>
    </source>
</evidence>
<proteinExistence type="predicted"/>
<accession>A0A5J4PN60</accession>
<feature type="non-terminal residue" evidence="1">
    <location>
        <position position="166"/>
    </location>
</feature>
<name>A0A5J4PN60_9EUKA</name>
<dbReference type="AlphaFoldDB" id="A0A5J4PN60"/>
<sequence length="166" mass="19059">MGDDRREVYREEWSGLRLEKLEGEGIHVQKSKNCRSEEFWKANGYIRAGISQGNIRWHCGTSGREGGNALESIIHQSEVKWQVQENNRLQRSQQCSEQDSFQDRRCQGHNGSAGSRGLRNYLGSGRSIPSYKSGTRIEQVFRLQIQKQGLCVQRPSIWLHPKSTNI</sequence>
<organism evidence="1 2">
    <name type="scientific">Streblomastix strix</name>
    <dbReference type="NCBI Taxonomy" id="222440"/>
    <lineage>
        <taxon>Eukaryota</taxon>
        <taxon>Metamonada</taxon>
        <taxon>Preaxostyla</taxon>
        <taxon>Oxymonadida</taxon>
        <taxon>Streblomastigidae</taxon>
        <taxon>Streblomastix</taxon>
    </lineage>
</organism>
<dbReference type="EMBL" id="SNRW01049852">
    <property type="protein sequence ID" value="KAA6310260.1"/>
    <property type="molecule type" value="Genomic_DNA"/>
</dbReference>
<reference evidence="1 2" key="1">
    <citation type="submission" date="2019-03" db="EMBL/GenBank/DDBJ databases">
        <title>Single cell metagenomics reveals metabolic interactions within the superorganism composed of flagellate Streblomastix strix and complex community of Bacteroidetes bacteria on its surface.</title>
        <authorList>
            <person name="Treitli S.C."/>
            <person name="Kolisko M."/>
            <person name="Husnik F."/>
            <person name="Keeling P."/>
            <person name="Hampl V."/>
        </authorList>
    </citation>
    <scope>NUCLEOTIDE SEQUENCE [LARGE SCALE GENOMIC DNA]</scope>
    <source>
        <strain evidence="1">ST1C</strain>
    </source>
</reference>